<feature type="domain" description="F-box" evidence="1">
    <location>
        <begin position="93"/>
        <end position="141"/>
    </location>
</feature>
<dbReference type="SUPFAM" id="SSF81383">
    <property type="entry name" value="F-box domain"/>
    <property type="match status" value="1"/>
</dbReference>
<dbReference type="PROSITE" id="PS50181">
    <property type="entry name" value="FBOX"/>
    <property type="match status" value="1"/>
</dbReference>
<reference evidence="2 3" key="1">
    <citation type="submission" date="2020-12" db="EMBL/GenBank/DDBJ databases">
        <title>Metabolic potential, ecology and presence of endohyphal bacteria is reflected in genomic diversity of Mucoromycotina.</title>
        <authorList>
            <person name="Muszewska A."/>
            <person name="Okrasinska A."/>
            <person name="Steczkiewicz K."/>
            <person name="Drgas O."/>
            <person name="Orlowska M."/>
            <person name="Perlinska-Lenart U."/>
            <person name="Aleksandrzak-Piekarczyk T."/>
            <person name="Szatraj K."/>
            <person name="Zielenkiewicz U."/>
            <person name="Pilsyk S."/>
            <person name="Malc E."/>
            <person name="Mieczkowski P."/>
            <person name="Kruszewska J.S."/>
            <person name="Biernat P."/>
            <person name="Pawlowska J."/>
        </authorList>
    </citation>
    <scope>NUCLEOTIDE SEQUENCE [LARGE SCALE GENOMIC DNA]</scope>
    <source>
        <strain evidence="2 3">CBS 142.35</strain>
    </source>
</reference>
<accession>A0A8H7VR43</accession>
<dbReference type="SUPFAM" id="SSF52047">
    <property type="entry name" value="RNI-like"/>
    <property type="match status" value="1"/>
</dbReference>
<name>A0A8H7VR43_9FUNG</name>
<evidence type="ECO:0000313" key="2">
    <source>
        <dbReference type="EMBL" id="KAG2225698.1"/>
    </source>
</evidence>
<gene>
    <name evidence="2" type="ORF">INT45_012170</name>
</gene>
<comment type="caution">
    <text evidence="2">The sequence shown here is derived from an EMBL/GenBank/DDBJ whole genome shotgun (WGS) entry which is preliminary data.</text>
</comment>
<dbReference type="Gene3D" id="3.80.10.10">
    <property type="entry name" value="Ribonuclease Inhibitor"/>
    <property type="match status" value="1"/>
</dbReference>
<dbReference type="Proteomes" id="UP000646827">
    <property type="component" value="Unassembled WGS sequence"/>
</dbReference>
<organism evidence="2 3">
    <name type="scientific">Circinella minor</name>
    <dbReference type="NCBI Taxonomy" id="1195481"/>
    <lineage>
        <taxon>Eukaryota</taxon>
        <taxon>Fungi</taxon>
        <taxon>Fungi incertae sedis</taxon>
        <taxon>Mucoromycota</taxon>
        <taxon>Mucoromycotina</taxon>
        <taxon>Mucoromycetes</taxon>
        <taxon>Mucorales</taxon>
        <taxon>Lichtheimiaceae</taxon>
        <taxon>Circinella</taxon>
    </lineage>
</organism>
<dbReference type="AlphaFoldDB" id="A0A8H7VR43"/>
<dbReference type="InterPro" id="IPR001810">
    <property type="entry name" value="F-box_dom"/>
</dbReference>
<dbReference type="InterPro" id="IPR036047">
    <property type="entry name" value="F-box-like_dom_sf"/>
</dbReference>
<dbReference type="Gene3D" id="1.20.1280.50">
    <property type="match status" value="1"/>
</dbReference>
<dbReference type="Pfam" id="PF12937">
    <property type="entry name" value="F-box-like"/>
    <property type="match status" value="1"/>
</dbReference>
<dbReference type="SMART" id="SM00256">
    <property type="entry name" value="FBOX"/>
    <property type="match status" value="1"/>
</dbReference>
<dbReference type="InterPro" id="IPR032675">
    <property type="entry name" value="LRR_dom_sf"/>
</dbReference>
<sequence>MESTKVRAGTGVQKGKYGNDELHEAWDMIASDPENSTRYLIAGHSYKEQRKQEEEEVINVLNMSLKQVSVTNKEYEALRQGKKEAESRKNKPIDILSQLPLEITHHIIDNYFDQKSIAPYSRVCSTWRNIILHHSKYWKRMIIEWQDITTNEENTLLPYMLLPSICQHVKEIEIFNEPSVAKLTKLFKTNNFSKFQSLKIIREYDDQAYPQSSISYYQFSSVLTAISKTLTNLSLVLGGNNTDLPNLSDIFNICGNLTTLRYMAVTDSPVFIPLTIAAQHKTSLKELEIFSACKEDKINSTELQKLLENSPYLSCLAIGNCDDTIYTAIQKHGKNINSLYIDHNILHNIRLTLFDLNDIPLDNNLPGLNYLGVHDIISPRSLLSFIKNHHYTLSYLMVDTERNTSHNDNDWEKLADVLSLSPLTNLTHLELNDLEADGTLVCRHILPTIITSINNIRNDSNQHISNLQCLHVLGEGVISNNVLDAITEMPKFTELNLMNCSFDSNKMHEILNIFEKRSDNNTTLTSRAIKTLSPPSSLLTVLHLNYIESGMNDTVVLTISRIKSLTDLNIQYHLDGNSTVCKTFVHNVSELPLLEMLEIGPVIMTMNDLKILTRSKTLCNLEITTVNNRTINLNEIRRASSDDHVV</sequence>
<evidence type="ECO:0000313" key="3">
    <source>
        <dbReference type="Proteomes" id="UP000646827"/>
    </source>
</evidence>
<keyword evidence="3" id="KW-1185">Reference proteome</keyword>
<protein>
    <recommendedName>
        <fullName evidence="1">F-box domain-containing protein</fullName>
    </recommendedName>
</protein>
<dbReference type="EMBL" id="JAEPRB010000025">
    <property type="protein sequence ID" value="KAG2225698.1"/>
    <property type="molecule type" value="Genomic_DNA"/>
</dbReference>
<dbReference type="OrthoDB" id="2290794at2759"/>
<proteinExistence type="predicted"/>
<evidence type="ECO:0000259" key="1">
    <source>
        <dbReference type="PROSITE" id="PS50181"/>
    </source>
</evidence>